<comment type="subcellular location">
    <subcellularLocation>
        <location evidence="9">Endomembrane system</location>
        <topology evidence="9">Single-pass type I membrane protein</topology>
    </subcellularLocation>
</comment>
<comment type="caution">
    <text evidence="10">Lacks conserved residue(s) required for the propagation of feature annotation.</text>
</comment>
<dbReference type="AlphaFoldDB" id="A0A9N9RWK4"/>
<keyword evidence="6 11" id="KW-0472">Membrane</keyword>
<evidence type="ECO:0000256" key="7">
    <source>
        <dbReference type="ARBA" id="ARBA00023157"/>
    </source>
</evidence>
<keyword evidence="7 10" id="KW-1015">Disulfide bond</keyword>
<gene>
    <name evidence="14" type="ORF">CHIRRI_LOCUS7096</name>
</gene>
<evidence type="ECO:0000256" key="12">
    <source>
        <dbReference type="SAM" id="SignalP"/>
    </source>
</evidence>
<dbReference type="InterPro" id="IPR000742">
    <property type="entry name" value="EGF"/>
</dbReference>
<accession>A0A9N9RWK4</accession>
<dbReference type="SUPFAM" id="SSF63825">
    <property type="entry name" value="YWTD domain"/>
    <property type="match status" value="1"/>
</dbReference>
<dbReference type="PANTHER" id="PTHR46513">
    <property type="entry name" value="VITELLOGENIN RECEPTOR-LIKE PROTEIN-RELATED-RELATED"/>
    <property type="match status" value="1"/>
</dbReference>
<keyword evidence="4" id="KW-0677">Repeat</keyword>
<dbReference type="Proteomes" id="UP001153620">
    <property type="component" value="Chromosome 2"/>
</dbReference>
<dbReference type="PROSITE" id="PS50026">
    <property type="entry name" value="EGF_3"/>
    <property type="match status" value="2"/>
</dbReference>
<dbReference type="PANTHER" id="PTHR46513:SF42">
    <property type="entry name" value="PROTEIN CUEBALL"/>
    <property type="match status" value="1"/>
</dbReference>
<dbReference type="InterPro" id="IPR050778">
    <property type="entry name" value="Cueball_EGF_LRP_Nidogen"/>
</dbReference>
<keyword evidence="2 11" id="KW-0812">Transmembrane</keyword>
<evidence type="ECO:0000313" key="15">
    <source>
        <dbReference type="Proteomes" id="UP001153620"/>
    </source>
</evidence>
<reference evidence="14" key="2">
    <citation type="submission" date="2022-10" db="EMBL/GenBank/DDBJ databases">
        <authorList>
            <consortium name="ENA_rothamsted_submissions"/>
            <consortium name="culmorum"/>
            <person name="King R."/>
        </authorList>
    </citation>
    <scope>NUCLEOTIDE SEQUENCE</scope>
</reference>
<keyword evidence="1 10" id="KW-0245">EGF-like domain</keyword>
<evidence type="ECO:0000256" key="2">
    <source>
        <dbReference type="ARBA" id="ARBA00022692"/>
    </source>
</evidence>
<evidence type="ECO:0000256" key="3">
    <source>
        <dbReference type="ARBA" id="ARBA00022729"/>
    </source>
</evidence>
<dbReference type="Gene3D" id="2.120.10.30">
    <property type="entry name" value="TolB, C-terminal domain"/>
    <property type="match status" value="1"/>
</dbReference>
<dbReference type="PROSITE" id="PS00022">
    <property type="entry name" value="EGF_1"/>
    <property type="match status" value="2"/>
</dbReference>
<evidence type="ECO:0000256" key="10">
    <source>
        <dbReference type="PROSITE-ProRule" id="PRU00076"/>
    </source>
</evidence>
<keyword evidence="8" id="KW-0325">Glycoprotein</keyword>
<dbReference type="InterPro" id="IPR011042">
    <property type="entry name" value="6-blade_b-propeller_TolB-like"/>
</dbReference>
<evidence type="ECO:0000256" key="11">
    <source>
        <dbReference type="SAM" id="Phobius"/>
    </source>
</evidence>
<feature type="disulfide bond" evidence="10">
    <location>
        <begin position="434"/>
        <end position="443"/>
    </location>
</feature>
<dbReference type="GO" id="GO:0005886">
    <property type="term" value="C:plasma membrane"/>
    <property type="evidence" value="ECO:0007669"/>
    <property type="project" value="TreeGrafter"/>
</dbReference>
<protein>
    <recommendedName>
        <fullName evidence="13">EGF-like domain-containing protein</fullName>
    </recommendedName>
</protein>
<dbReference type="EMBL" id="OU895878">
    <property type="protein sequence ID" value="CAG9804203.1"/>
    <property type="molecule type" value="Genomic_DNA"/>
</dbReference>
<feature type="domain" description="EGF-like" evidence="13">
    <location>
        <begin position="370"/>
        <end position="408"/>
    </location>
</feature>
<keyword evidence="5 11" id="KW-1133">Transmembrane helix</keyword>
<feature type="disulfide bond" evidence="10">
    <location>
        <begin position="412"/>
        <end position="422"/>
    </location>
</feature>
<name>A0A9N9RWK4_9DIPT</name>
<dbReference type="Gene3D" id="2.10.25.10">
    <property type="entry name" value="Laminin"/>
    <property type="match status" value="2"/>
</dbReference>
<dbReference type="SMART" id="SM00181">
    <property type="entry name" value="EGF"/>
    <property type="match status" value="3"/>
</dbReference>
<evidence type="ECO:0000256" key="4">
    <source>
        <dbReference type="ARBA" id="ARBA00022737"/>
    </source>
</evidence>
<feature type="disulfide bond" evidence="10">
    <location>
        <begin position="374"/>
        <end position="384"/>
    </location>
</feature>
<feature type="signal peptide" evidence="12">
    <location>
        <begin position="1"/>
        <end position="26"/>
    </location>
</feature>
<evidence type="ECO:0000256" key="1">
    <source>
        <dbReference type="ARBA" id="ARBA00022536"/>
    </source>
</evidence>
<reference evidence="14" key="1">
    <citation type="submission" date="2022-01" db="EMBL/GenBank/DDBJ databases">
        <authorList>
            <person name="King R."/>
        </authorList>
    </citation>
    <scope>NUCLEOTIDE SEQUENCE</scope>
</reference>
<dbReference type="GO" id="GO:0042813">
    <property type="term" value="F:Wnt receptor activity"/>
    <property type="evidence" value="ECO:0007669"/>
    <property type="project" value="TreeGrafter"/>
</dbReference>
<dbReference type="CDD" id="cd00054">
    <property type="entry name" value="EGF_CA"/>
    <property type="match status" value="1"/>
</dbReference>
<sequence>MAINLTIYNWKLLVLLLSVYVQTVTSLWEYAICTKQNIIFYDTNWNEVAEAASKNFENLKAITYDTTHNVFYFTDRHGDVTYINSLKLRNDGSWTSKILIELNEKEMIEDIVYDFNDDILFLSDKRKILKISFDRTDSENVKPIKEIFLNITNGSPSGLELDTCKRHLYYTILSGSSTINSISIKDMQNEIICKNCEKYRPNAIAMDPRTDRIYIADKKSNVYYINSFTSDSDFKQELKAIDKTPRSIAVDHEYVYYVDGSEHSLRRLLKHRKNDEISEFMIKFKQDPTDIIVKSSFIDAINVDLEKCDITKERLEEVMKRKDDVKREEVVCQKASLTKPKKTCLHGGIFDEDSSNCICKDSRYDGDNCEIDLCYNFCMNGGECSVEIDTRPVAKCSCTKGFIGDRCEIDVCLNYCFNNGKCSVDSMKRPVCECTNANSGKRCENDHFVEQPVEIATTKSIRTTTEEADDDDERENRNMMKCPVRMNLTYVILGVCFTLSLLFFLIIMLVIHRLHKPVRPKIRKKYVVHKNIEPLTCRPTTEQCEVIIEDCCNMNICETPCFDPKILQQEINEKNIKVKLTTSKKCSSKEDKQDLLNNMEHNQ</sequence>
<keyword evidence="3 12" id="KW-0732">Signal</keyword>
<evidence type="ECO:0000256" key="6">
    <source>
        <dbReference type="ARBA" id="ARBA00023136"/>
    </source>
</evidence>
<feature type="transmembrane region" description="Helical" evidence="11">
    <location>
        <begin position="488"/>
        <end position="511"/>
    </location>
</feature>
<dbReference type="GO" id="GO:0017147">
    <property type="term" value="F:Wnt-protein binding"/>
    <property type="evidence" value="ECO:0007669"/>
    <property type="project" value="TreeGrafter"/>
</dbReference>
<dbReference type="PROSITE" id="PS01186">
    <property type="entry name" value="EGF_2"/>
    <property type="match status" value="1"/>
</dbReference>
<feature type="disulfide bond" evidence="10">
    <location>
        <begin position="398"/>
        <end position="407"/>
    </location>
</feature>
<evidence type="ECO:0000259" key="13">
    <source>
        <dbReference type="PROSITE" id="PS50026"/>
    </source>
</evidence>
<evidence type="ECO:0000256" key="5">
    <source>
        <dbReference type="ARBA" id="ARBA00022989"/>
    </source>
</evidence>
<keyword evidence="15" id="KW-1185">Reference proteome</keyword>
<evidence type="ECO:0000256" key="8">
    <source>
        <dbReference type="ARBA" id="ARBA00023180"/>
    </source>
</evidence>
<dbReference type="OrthoDB" id="382013at2759"/>
<proteinExistence type="predicted"/>
<evidence type="ECO:0000256" key="9">
    <source>
        <dbReference type="ARBA" id="ARBA00046288"/>
    </source>
</evidence>
<evidence type="ECO:0000313" key="14">
    <source>
        <dbReference type="EMBL" id="CAG9804203.1"/>
    </source>
</evidence>
<organism evidence="14 15">
    <name type="scientific">Chironomus riparius</name>
    <dbReference type="NCBI Taxonomy" id="315576"/>
    <lineage>
        <taxon>Eukaryota</taxon>
        <taxon>Metazoa</taxon>
        <taxon>Ecdysozoa</taxon>
        <taxon>Arthropoda</taxon>
        <taxon>Hexapoda</taxon>
        <taxon>Insecta</taxon>
        <taxon>Pterygota</taxon>
        <taxon>Neoptera</taxon>
        <taxon>Endopterygota</taxon>
        <taxon>Diptera</taxon>
        <taxon>Nematocera</taxon>
        <taxon>Chironomoidea</taxon>
        <taxon>Chironomidae</taxon>
        <taxon>Chironominae</taxon>
        <taxon>Chironomus</taxon>
    </lineage>
</organism>
<dbReference type="SUPFAM" id="SSF57196">
    <property type="entry name" value="EGF/Laminin"/>
    <property type="match status" value="2"/>
</dbReference>
<feature type="domain" description="EGF-like" evidence="13">
    <location>
        <begin position="409"/>
        <end position="444"/>
    </location>
</feature>
<dbReference type="GO" id="GO:0060070">
    <property type="term" value="P:canonical Wnt signaling pathway"/>
    <property type="evidence" value="ECO:0007669"/>
    <property type="project" value="TreeGrafter"/>
</dbReference>
<feature type="chain" id="PRO_5042990320" description="EGF-like domain-containing protein" evidence="12">
    <location>
        <begin position="27"/>
        <end position="603"/>
    </location>
</feature>